<keyword evidence="3 6" id="KW-0732">Signal</keyword>
<proteinExistence type="predicted"/>
<comment type="caution">
    <text evidence="5">Lacks conserved residue(s) required for the propagation of feature annotation.</text>
</comment>
<keyword evidence="9" id="KW-1185">Reference proteome</keyword>
<name>A0A9P4QGW5_9PLEO</name>
<evidence type="ECO:0000313" key="9">
    <source>
        <dbReference type="Proteomes" id="UP000799444"/>
    </source>
</evidence>
<dbReference type="GO" id="GO:0005576">
    <property type="term" value="C:extracellular region"/>
    <property type="evidence" value="ECO:0007669"/>
    <property type="project" value="UniProtKB-SubCell"/>
</dbReference>
<evidence type="ECO:0000256" key="2">
    <source>
        <dbReference type="ARBA" id="ARBA00022525"/>
    </source>
</evidence>
<comment type="subcellular location">
    <subcellularLocation>
        <location evidence="1">Secreted</location>
    </subcellularLocation>
</comment>
<evidence type="ECO:0000259" key="7">
    <source>
        <dbReference type="PROSITE" id="PS51895"/>
    </source>
</evidence>
<dbReference type="Proteomes" id="UP000799444">
    <property type="component" value="Unassembled WGS sequence"/>
</dbReference>
<protein>
    <recommendedName>
        <fullName evidence="7">AA1-like domain-containing protein</fullName>
    </recommendedName>
</protein>
<dbReference type="PROSITE" id="PS51895">
    <property type="entry name" value="AA1"/>
    <property type="match status" value="1"/>
</dbReference>
<dbReference type="OrthoDB" id="3672834at2759"/>
<organism evidence="8 9">
    <name type="scientific">Polyplosphaeria fusca</name>
    <dbReference type="NCBI Taxonomy" id="682080"/>
    <lineage>
        <taxon>Eukaryota</taxon>
        <taxon>Fungi</taxon>
        <taxon>Dikarya</taxon>
        <taxon>Ascomycota</taxon>
        <taxon>Pezizomycotina</taxon>
        <taxon>Dothideomycetes</taxon>
        <taxon>Pleosporomycetidae</taxon>
        <taxon>Pleosporales</taxon>
        <taxon>Tetraplosphaeriaceae</taxon>
        <taxon>Polyplosphaeria</taxon>
    </lineage>
</organism>
<keyword evidence="2" id="KW-0964">Secreted</keyword>
<gene>
    <name evidence="8" type="ORF">EJ04DRAFT_517491</name>
</gene>
<keyword evidence="4" id="KW-1015">Disulfide bond</keyword>
<feature type="signal peptide" evidence="6">
    <location>
        <begin position="1"/>
        <end position="19"/>
    </location>
</feature>
<feature type="domain" description="AA1-like" evidence="7">
    <location>
        <begin position="26"/>
        <end position="145"/>
    </location>
</feature>
<dbReference type="Pfam" id="PF16541">
    <property type="entry name" value="AltA1"/>
    <property type="match status" value="1"/>
</dbReference>
<dbReference type="EMBL" id="ML996359">
    <property type="protein sequence ID" value="KAF2727053.1"/>
    <property type="molecule type" value="Genomic_DNA"/>
</dbReference>
<comment type="caution">
    <text evidence="8">The sequence shown here is derived from an EMBL/GenBank/DDBJ whole genome shotgun (WGS) entry which is preliminary data.</text>
</comment>
<evidence type="ECO:0000256" key="5">
    <source>
        <dbReference type="PROSITE-ProRule" id="PRU01243"/>
    </source>
</evidence>
<dbReference type="AlphaFoldDB" id="A0A9P4QGW5"/>
<evidence type="ECO:0000256" key="6">
    <source>
        <dbReference type="SAM" id="SignalP"/>
    </source>
</evidence>
<evidence type="ECO:0000256" key="4">
    <source>
        <dbReference type="ARBA" id="ARBA00023157"/>
    </source>
</evidence>
<evidence type="ECO:0000313" key="8">
    <source>
        <dbReference type="EMBL" id="KAF2727053.1"/>
    </source>
</evidence>
<feature type="chain" id="PRO_5040197616" description="AA1-like domain-containing protein" evidence="6">
    <location>
        <begin position="20"/>
        <end position="145"/>
    </location>
</feature>
<sequence>MRSQIFASVFLGAASLVAAAPLEARAPIDQVLLQNAAFVRADSNGNDNWDTLTYAGFDLTTTSGKLRCTANDFPTPSVPSNVYECSDASYSFQITERPAYGKYTFEISHEVEGQVLKGTTSVGCNGPIPLSCSQVGSNSLALTAA</sequence>
<dbReference type="InterPro" id="IPR032382">
    <property type="entry name" value="AltA1"/>
</dbReference>
<reference evidence="8" key="1">
    <citation type="journal article" date="2020" name="Stud. Mycol.">
        <title>101 Dothideomycetes genomes: a test case for predicting lifestyles and emergence of pathogens.</title>
        <authorList>
            <person name="Haridas S."/>
            <person name="Albert R."/>
            <person name="Binder M."/>
            <person name="Bloem J."/>
            <person name="Labutti K."/>
            <person name="Salamov A."/>
            <person name="Andreopoulos B."/>
            <person name="Baker S."/>
            <person name="Barry K."/>
            <person name="Bills G."/>
            <person name="Bluhm B."/>
            <person name="Cannon C."/>
            <person name="Castanera R."/>
            <person name="Culley D."/>
            <person name="Daum C."/>
            <person name="Ezra D."/>
            <person name="Gonzalez J."/>
            <person name="Henrissat B."/>
            <person name="Kuo A."/>
            <person name="Liang C."/>
            <person name="Lipzen A."/>
            <person name="Lutzoni F."/>
            <person name="Magnuson J."/>
            <person name="Mondo S."/>
            <person name="Nolan M."/>
            <person name="Ohm R."/>
            <person name="Pangilinan J."/>
            <person name="Park H.-J."/>
            <person name="Ramirez L."/>
            <person name="Alfaro M."/>
            <person name="Sun H."/>
            <person name="Tritt A."/>
            <person name="Yoshinaga Y."/>
            <person name="Zwiers L.-H."/>
            <person name="Turgeon B."/>
            <person name="Goodwin S."/>
            <person name="Spatafora J."/>
            <person name="Crous P."/>
            <person name="Grigoriev I."/>
        </authorList>
    </citation>
    <scope>NUCLEOTIDE SEQUENCE</scope>
    <source>
        <strain evidence="8">CBS 125425</strain>
    </source>
</reference>
<evidence type="ECO:0000256" key="3">
    <source>
        <dbReference type="ARBA" id="ARBA00022729"/>
    </source>
</evidence>
<evidence type="ECO:0000256" key="1">
    <source>
        <dbReference type="ARBA" id="ARBA00004613"/>
    </source>
</evidence>
<accession>A0A9P4QGW5</accession>